<feature type="region of interest" description="Disordered" evidence="2">
    <location>
        <begin position="125"/>
        <end position="193"/>
    </location>
</feature>
<accession>A0ABY7F4M5</accession>
<name>A0ABY7F4M5_MYAAR</name>
<feature type="coiled-coil region" evidence="1">
    <location>
        <begin position="54"/>
        <end position="81"/>
    </location>
</feature>
<dbReference type="Proteomes" id="UP001164746">
    <property type="component" value="Chromosome 10"/>
</dbReference>
<sequence length="351" mass="37555">MTKRLAKLETLEQKVVDVDSKLSKLLSDLDARVAKNAENLASIDQRVDVNDFNMDGVKQELQQLKSENSTLKETISDIQAKTMMNNLIIGGIPETGDGNFPETAEKTMEAVNIWLEHLNNVAANRERGQAKAAETRSLKKKELRTETTPGGAATSTATTHRSSARSPNHSQAQSAPDVHNSPKVSESVPISNDNASVPSLFKFGLEKETSLHQSNTVFVTPVSSRTPRATTRGNGARQRAVSTFITSRERRSVSRASTSRKSKSMAADKSVTKAAQSSTGNDAVRQVHCSTATLAVSNTISHSEEDPLQSANNLPSAAASGGMQSGSTVSSDGGRPKQPVSAMSVIDIEQI</sequence>
<evidence type="ECO:0000313" key="3">
    <source>
        <dbReference type="EMBL" id="WAR17143.1"/>
    </source>
</evidence>
<feature type="compositionally biased region" description="Polar residues" evidence="2">
    <location>
        <begin position="221"/>
        <end position="233"/>
    </location>
</feature>
<feature type="region of interest" description="Disordered" evidence="2">
    <location>
        <begin position="302"/>
        <end position="351"/>
    </location>
</feature>
<reference evidence="3" key="1">
    <citation type="submission" date="2022-11" db="EMBL/GenBank/DDBJ databases">
        <title>Centuries of genome instability and evolution in soft-shell clam transmissible cancer (bioRxiv).</title>
        <authorList>
            <person name="Hart S.F.M."/>
            <person name="Yonemitsu M.A."/>
            <person name="Giersch R.M."/>
            <person name="Beal B.F."/>
            <person name="Arriagada G."/>
            <person name="Davis B.W."/>
            <person name="Ostrander E.A."/>
            <person name="Goff S.P."/>
            <person name="Metzger M.J."/>
        </authorList>
    </citation>
    <scope>NUCLEOTIDE SEQUENCE</scope>
    <source>
        <strain evidence="3">MELC-2E11</strain>
        <tissue evidence="3">Siphon/mantle</tissue>
    </source>
</reference>
<feature type="compositionally biased region" description="Polar residues" evidence="2">
    <location>
        <begin position="182"/>
        <end position="193"/>
    </location>
</feature>
<feature type="compositionally biased region" description="Low complexity" evidence="2">
    <location>
        <begin position="147"/>
        <end position="167"/>
    </location>
</feature>
<protein>
    <submittedName>
        <fullName evidence="3">Uncharacterized protein</fullName>
    </submittedName>
</protein>
<feature type="compositionally biased region" description="Basic and acidic residues" evidence="2">
    <location>
        <begin position="125"/>
        <end position="137"/>
    </location>
</feature>
<evidence type="ECO:0000256" key="1">
    <source>
        <dbReference type="SAM" id="Coils"/>
    </source>
</evidence>
<feature type="compositionally biased region" description="Low complexity" evidence="2">
    <location>
        <begin position="316"/>
        <end position="327"/>
    </location>
</feature>
<gene>
    <name evidence="3" type="ORF">MAR_031737</name>
</gene>
<dbReference type="EMBL" id="CP111021">
    <property type="protein sequence ID" value="WAR17143.1"/>
    <property type="molecule type" value="Genomic_DNA"/>
</dbReference>
<evidence type="ECO:0000256" key="2">
    <source>
        <dbReference type="SAM" id="MobiDB-lite"/>
    </source>
</evidence>
<feature type="region of interest" description="Disordered" evidence="2">
    <location>
        <begin position="221"/>
        <end position="284"/>
    </location>
</feature>
<keyword evidence="4" id="KW-1185">Reference proteome</keyword>
<keyword evidence="1" id="KW-0175">Coiled coil</keyword>
<organism evidence="3 4">
    <name type="scientific">Mya arenaria</name>
    <name type="common">Soft-shell clam</name>
    <dbReference type="NCBI Taxonomy" id="6604"/>
    <lineage>
        <taxon>Eukaryota</taxon>
        <taxon>Metazoa</taxon>
        <taxon>Spiralia</taxon>
        <taxon>Lophotrochozoa</taxon>
        <taxon>Mollusca</taxon>
        <taxon>Bivalvia</taxon>
        <taxon>Autobranchia</taxon>
        <taxon>Heteroconchia</taxon>
        <taxon>Euheterodonta</taxon>
        <taxon>Imparidentia</taxon>
        <taxon>Neoheterodontei</taxon>
        <taxon>Myida</taxon>
        <taxon>Myoidea</taxon>
        <taxon>Myidae</taxon>
        <taxon>Mya</taxon>
    </lineage>
</organism>
<evidence type="ECO:0000313" key="4">
    <source>
        <dbReference type="Proteomes" id="UP001164746"/>
    </source>
</evidence>
<proteinExistence type="predicted"/>
<dbReference type="Gene3D" id="1.20.5.340">
    <property type="match status" value="1"/>
</dbReference>